<evidence type="ECO:0000313" key="13">
    <source>
        <dbReference type="Proteomes" id="UP000632322"/>
    </source>
</evidence>
<dbReference type="PANTHER" id="PTHR24421">
    <property type="entry name" value="NITRATE/NITRITE SENSOR PROTEIN NARX-RELATED"/>
    <property type="match status" value="1"/>
</dbReference>
<evidence type="ECO:0000256" key="8">
    <source>
        <dbReference type="ARBA" id="ARBA00023012"/>
    </source>
</evidence>
<feature type="transmembrane region" description="Helical" evidence="10">
    <location>
        <begin position="59"/>
        <end position="86"/>
    </location>
</feature>
<evidence type="ECO:0000256" key="6">
    <source>
        <dbReference type="ARBA" id="ARBA00022777"/>
    </source>
</evidence>
<keyword evidence="10" id="KW-0472">Membrane</keyword>
<evidence type="ECO:0000256" key="1">
    <source>
        <dbReference type="ARBA" id="ARBA00000085"/>
    </source>
</evidence>
<accession>A0ABQ1N285</accession>
<name>A0ABQ1N285_9MICO</name>
<evidence type="ECO:0000313" key="12">
    <source>
        <dbReference type="EMBL" id="GGC51422.1"/>
    </source>
</evidence>
<comment type="caution">
    <text evidence="12">The sequence shown here is derived from an EMBL/GenBank/DDBJ whole genome shotgun (WGS) entry which is preliminary data.</text>
</comment>
<organism evidence="12 13">
    <name type="scientific">Brevibacterium sediminis</name>
    <dbReference type="NCBI Taxonomy" id="1857024"/>
    <lineage>
        <taxon>Bacteria</taxon>
        <taxon>Bacillati</taxon>
        <taxon>Actinomycetota</taxon>
        <taxon>Actinomycetes</taxon>
        <taxon>Micrococcales</taxon>
        <taxon>Brevibacteriaceae</taxon>
        <taxon>Brevibacterium</taxon>
    </lineage>
</organism>
<feature type="domain" description="Signal transduction histidine kinase subgroup 3 dimerisation and phosphoacceptor" evidence="11">
    <location>
        <begin position="161"/>
        <end position="223"/>
    </location>
</feature>
<feature type="transmembrane region" description="Helical" evidence="10">
    <location>
        <begin position="125"/>
        <end position="143"/>
    </location>
</feature>
<comment type="catalytic activity">
    <reaction evidence="1">
        <text>ATP + protein L-histidine = ADP + protein N-phospho-L-histidine.</text>
        <dbReference type="EC" id="2.7.13.3"/>
    </reaction>
</comment>
<keyword evidence="3" id="KW-0597">Phosphoprotein</keyword>
<dbReference type="Gene3D" id="3.30.565.10">
    <property type="entry name" value="Histidine kinase-like ATPase, C-terminal domain"/>
    <property type="match status" value="1"/>
</dbReference>
<evidence type="ECO:0000256" key="9">
    <source>
        <dbReference type="SAM" id="MobiDB-lite"/>
    </source>
</evidence>
<feature type="transmembrane region" description="Helical" evidence="10">
    <location>
        <begin position="28"/>
        <end position="47"/>
    </location>
</feature>
<dbReference type="RefSeq" id="WP_181272595.1">
    <property type="nucleotide sequence ID" value="NZ_BMJG01000033.1"/>
</dbReference>
<sequence length="402" mass="41740">MRRLLTWLWLIPVPLTFALELFIGSGWSLILGNVIAVAVGLPILIRAQLRPGRSARLEWAVLGLLGGLALAAVAATLSLTTLWLSLTVLAMLTRASSGRMSIASIVVLAVANIVCPLVMADGATFALMVFALIIAAIAIGLMLRSNDRTLIERQATATEAERRRIATELHDLIAHEVTGIVVLAQAAGRSDSPDLRTTALAKIEDSGTRALEEIRRLVSDARSGKRTDDSPATAAGTVSDPGPGAASRTPIASGPQALRDRVAAFGKSATITIDTPTEVAAPVWPVLDRVLVESLTNVRRHAGADVPVTVTVMTEPTTPTVSAVAENLAGPDVLGTLVMTVTNGVGSGGVGAGSGTGLNSLRVRVSHLGGRIEAGPEPGGGWSVVARLPLNPVNDHRTGESR</sequence>
<evidence type="ECO:0000256" key="4">
    <source>
        <dbReference type="ARBA" id="ARBA00022679"/>
    </source>
</evidence>
<gene>
    <name evidence="12" type="ORF">GCM10010974_36910</name>
</gene>
<dbReference type="Pfam" id="PF07730">
    <property type="entry name" value="HisKA_3"/>
    <property type="match status" value="1"/>
</dbReference>
<evidence type="ECO:0000256" key="7">
    <source>
        <dbReference type="ARBA" id="ARBA00022840"/>
    </source>
</evidence>
<keyword evidence="4" id="KW-0808">Transferase</keyword>
<keyword evidence="13" id="KW-1185">Reference proteome</keyword>
<dbReference type="EMBL" id="BMJG01000033">
    <property type="protein sequence ID" value="GGC51422.1"/>
    <property type="molecule type" value="Genomic_DNA"/>
</dbReference>
<evidence type="ECO:0000259" key="11">
    <source>
        <dbReference type="Pfam" id="PF07730"/>
    </source>
</evidence>
<keyword evidence="8" id="KW-0902">Two-component regulatory system</keyword>
<keyword evidence="7" id="KW-0067">ATP-binding</keyword>
<dbReference type="Gene3D" id="1.20.5.1930">
    <property type="match status" value="1"/>
</dbReference>
<dbReference type="InterPro" id="IPR036890">
    <property type="entry name" value="HATPase_C_sf"/>
</dbReference>
<dbReference type="PANTHER" id="PTHR24421:SF10">
    <property type="entry name" value="NITRATE_NITRITE SENSOR PROTEIN NARQ"/>
    <property type="match status" value="1"/>
</dbReference>
<keyword evidence="5" id="KW-0547">Nucleotide-binding</keyword>
<feature type="region of interest" description="Disordered" evidence="9">
    <location>
        <begin position="217"/>
        <end position="253"/>
    </location>
</feature>
<keyword evidence="10" id="KW-1133">Transmembrane helix</keyword>
<reference evidence="13" key="1">
    <citation type="journal article" date="2019" name="Int. J. Syst. Evol. Microbiol.">
        <title>The Global Catalogue of Microorganisms (GCM) 10K type strain sequencing project: providing services to taxonomists for standard genome sequencing and annotation.</title>
        <authorList>
            <consortium name="The Broad Institute Genomics Platform"/>
            <consortium name="The Broad Institute Genome Sequencing Center for Infectious Disease"/>
            <person name="Wu L."/>
            <person name="Ma J."/>
        </authorList>
    </citation>
    <scope>NUCLEOTIDE SEQUENCE [LARGE SCALE GENOMIC DNA]</scope>
    <source>
        <strain evidence="13">CGMCC 1.15472</strain>
    </source>
</reference>
<evidence type="ECO:0000256" key="2">
    <source>
        <dbReference type="ARBA" id="ARBA00012438"/>
    </source>
</evidence>
<feature type="compositionally biased region" description="Basic and acidic residues" evidence="9">
    <location>
        <begin position="217"/>
        <end position="229"/>
    </location>
</feature>
<keyword evidence="6" id="KW-0418">Kinase</keyword>
<evidence type="ECO:0000256" key="3">
    <source>
        <dbReference type="ARBA" id="ARBA00022553"/>
    </source>
</evidence>
<protein>
    <recommendedName>
        <fullName evidence="2">histidine kinase</fullName>
        <ecNumber evidence="2">2.7.13.3</ecNumber>
    </recommendedName>
</protein>
<dbReference type="Proteomes" id="UP000632322">
    <property type="component" value="Unassembled WGS sequence"/>
</dbReference>
<proteinExistence type="predicted"/>
<feature type="transmembrane region" description="Helical" evidence="10">
    <location>
        <begin position="98"/>
        <end position="118"/>
    </location>
</feature>
<evidence type="ECO:0000256" key="10">
    <source>
        <dbReference type="SAM" id="Phobius"/>
    </source>
</evidence>
<dbReference type="SUPFAM" id="SSF55874">
    <property type="entry name" value="ATPase domain of HSP90 chaperone/DNA topoisomerase II/histidine kinase"/>
    <property type="match status" value="1"/>
</dbReference>
<keyword evidence="10" id="KW-0812">Transmembrane</keyword>
<dbReference type="InterPro" id="IPR011712">
    <property type="entry name" value="Sig_transdc_His_kin_sub3_dim/P"/>
</dbReference>
<dbReference type="InterPro" id="IPR050482">
    <property type="entry name" value="Sensor_HK_TwoCompSys"/>
</dbReference>
<dbReference type="EC" id="2.7.13.3" evidence="2"/>
<evidence type="ECO:0000256" key="5">
    <source>
        <dbReference type="ARBA" id="ARBA00022741"/>
    </source>
</evidence>